<dbReference type="HOGENOM" id="CLU_2714201_0_0_7"/>
<accession>K7Z9T4</accession>
<sequence>MQVTGAKVALIFDLRALFQVHGVAGVVFEIGSQGAPDDFCGCLILEGLKLEYVGAQRGTASLNRQAPQAENK</sequence>
<name>K7Z9T4_BDEBC</name>
<protein>
    <submittedName>
        <fullName evidence="1">Uncharacterized protein</fullName>
    </submittedName>
</protein>
<dbReference type="KEGG" id="bbat:Bdt_1639"/>
<dbReference type="PATRIC" id="fig|1069642.3.peg.1621"/>
<evidence type="ECO:0000313" key="2">
    <source>
        <dbReference type="Proteomes" id="UP000010074"/>
    </source>
</evidence>
<dbReference type="Proteomes" id="UP000010074">
    <property type="component" value="Chromosome"/>
</dbReference>
<organism evidence="1 2">
    <name type="scientific">Bdellovibrio bacteriovorus str. Tiberius</name>
    <dbReference type="NCBI Taxonomy" id="1069642"/>
    <lineage>
        <taxon>Bacteria</taxon>
        <taxon>Pseudomonadati</taxon>
        <taxon>Bdellovibrionota</taxon>
        <taxon>Bdellovibrionia</taxon>
        <taxon>Bdellovibrionales</taxon>
        <taxon>Pseudobdellovibrionaceae</taxon>
        <taxon>Bdellovibrio</taxon>
    </lineage>
</organism>
<evidence type="ECO:0000313" key="1">
    <source>
        <dbReference type="EMBL" id="AFY01334.1"/>
    </source>
</evidence>
<gene>
    <name evidence="1" type="ORF">Bdt_1639</name>
</gene>
<reference evidence="1 2" key="1">
    <citation type="journal article" date="2012" name="BMC Genomics">
        <title>Genome analysis of a simultaneously predatory and prey-independent, novel Bdellovibrio bacteriovorus from the River Tiber, supports in silico predictions of both ancient and recent lateral gene transfer from diverse bacteria.</title>
        <authorList>
            <person name="Hobley L."/>
            <person name="Lerner T.R."/>
            <person name="Williams L.E."/>
            <person name="Lambert C."/>
            <person name="Till R."/>
            <person name="Milner D.S."/>
            <person name="Basford S.M."/>
            <person name="Capeness M.J."/>
            <person name="Fenton A.K."/>
            <person name="Atterbury R.J."/>
            <person name="Harris M.A."/>
            <person name="Sockett R.E."/>
        </authorList>
    </citation>
    <scope>NUCLEOTIDE SEQUENCE [LARGE SCALE GENOMIC DNA]</scope>
    <source>
        <strain evidence="1 2">Tiberius</strain>
    </source>
</reference>
<proteinExistence type="predicted"/>
<dbReference type="AlphaFoldDB" id="K7Z9T4"/>
<dbReference type="EMBL" id="CP002930">
    <property type="protein sequence ID" value="AFY01334.1"/>
    <property type="molecule type" value="Genomic_DNA"/>
</dbReference>